<sequence length="69" mass="8049">MSRKSSYRNDPCQSMTVELALRVAIAFRYEQPTPLGLQQRFGMCRSTAYRWIQAWKQATGTPSFMRNQT</sequence>
<evidence type="ECO:0008006" key="2">
    <source>
        <dbReference type="Google" id="ProtNLM"/>
    </source>
</evidence>
<reference evidence="1" key="1">
    <citation type="submission" date="2024-06" db="EMBL/GenBank/DDBJ databases">
        <authorList>
            <person name="Li S."/>
        </authorList>
    </citation>
    <scope>NUCLEOTIDE SEQUENCE</scope>
    <source>
        <strain evidence="1">SR10</strain>
    </source>
</reference>
<dbReference type="AlphaFoldDB" id="A0AAU8MV21"/>
<organism evidence="1">
    <name type="scientific">Lysobacter firmicutimachus</name>
    <dbReference type="NCBI Taxonomy" id="1792846"/>
    <lineage>
        <taxon>Bacteria</taxon>
        <taxon>Pseudomonadati</taxon>
        <taxon>Pseudomonadota</taxon>
        <taxon>Gammaproteobacteria</taxon>
        <taxon>Lysobacterales</taxon>
        <taxon>Lysobacteraceae</taxon>
        <taxon>Lysobacter</taxon>
    </lineage>
</organism>
<proteinExistence type="predicted"/>
<dbReference type="EMBL" id="CP159925">
    <property type="protein sequence ID" value="XCO74988.1"/>
    <property type="molecule type" value="Genomic_DNA"/>
</dbReference>
<evidence type="ECO:0000313" key="1">
    <source>
        <dbReference type="EMBL" id="XCO74988.1"/>
    </source>
</evidence>
<accession>A0AAU8MV21</accession>
<name>A0AAU8MV21_9GAMM</name>
<protein>
    <recommendedName>
        <fullName evidence="2">Helix-turn-helix domain-containing protein</fullName>
    </recommendedName>
</protein>
<dbReference type="RefSeq" id="WP_363797825.1">
    <property type="nucleotide sequence ID" value="NZ_CP159925.1"/>
</dbReference>
<gene>
    <name evidence="1" type="ORF">ABU614_21975</name>
</gene>